<evidence type="ECO:0000256" key="1">
    <source>
        <dbReference type="SAM" id="MobiDB-lite"/>
    </source>
</evidence>
<evidence type="ECO:0000313" key="4">
    <source>
        <dbReference type="Proteomes" id="UP001056012"/>
    </source>
</evidence>
<protein>
    <recommendedName>
        <fullName evidence="2">DUF1989 domain-containing protein</fullName>
    </recommendedName>
</protein>
<organism evidence="3 4">
    <name type="scientific">Curvularia clavata</name>
    <dbReference type="NCBI Taxonomy" id="95742"/>
    <lineage>
        <taxon>Eukaryota</taxon>
        <taxon>Fungi</taxon>
        <taxon>Dikarya</taxon>
        <taxon>Ascomycota</taxon>
        <taxon>Pezizomycotina</taxon>
        <taxon>Dothideomycetes</taxon>
        <taxon>Pleosporomycetidae</taxon>
        <taxon>Pleosporales</taxon>
        <taxon>Pleosporineae</taxon>
        <taxon>Pleosporaceae</taxon>
        <taxon>Curvularia</taxon>
    </lineage>
</organism>
<feature type="compositionally biased region" description="Basic and acidic residues" evidence="1">
    <location>
        <begin position="597"/>
        <end position="633"/>
    </location>
</feature>
<keyword evidence="4" id="KW-1185">Reference proteome</keyword>
<feature type="region of interest" description="Disordered" evidence="1">
    <location>
        <begin position="590"/>
        <end position="640"/>
    </location>
</feature>
<feature type="region of interest" description="Disordered" evidence="1">
    <location>
        <begin position="145"/>
        <end position="328"/>
    </location>
</feature>
<evidence type="ECO:0000259" key="2">
    <source>
        <dbReference type="Pfam" id="PF09347"/>
    </source>
</evidence>
<dbReference type="EMBL" id="CP089281">
    <property type="protein sequence ID" value="USP82647.1"/>
    <property type="molecule type" value="Genomic_DNA"/>
</dbReference>
<dbReference type="Proteomes" id="UP001056012">
    <property type="component" value="Chromosome 8"/>
</dbReference>
<evidence type="ECO:0000313" key="3">
    <source>
        <dbReference type="EMBL" id="USP82647.1"/>
    </source>
</evidence>
<feature type="compositionally biased region" description="Basic and acidic residues" evidence="1">
    <location>
        <begin position="158"/>
        <end position="241"/>
    </location>
</feature>
<proteinExistence type="predicted"/>
<feature type="compositionally biased region" description="Low complexity" evidence="1">
    <location>
        <begin position="266"/>
        <end position="281"/>
    </location>
</feature>
<feature type="compositionally biased region" description="Basic and acidic residues" evidence="1">
    <location>
        <begin position="302"/>
        <end position="322"/>
    </location>
</feature>
<dbReference type="VEuPathDB" id="FungiDB:yc1106_09921"/>
<dbReference type="PANTHER" id="PTHR31527:SF0">
    <property type="entry name" value="RE64534P"/>
    <property type="match status" value="1"/>
</dbReference>
<feature type="domain" description="DUF1989" evidence="2">
    <location>
        <begin position="404"/>
        <end position="536"/>
    </location>
</feature>
<dbReference type="Pfam" id="PF09347">
    <property type="entry name" value="DUF1989"/>
    <property type="match status" value="1"/>
</dbReference>
<feature type="region of interest" description="Disordered" evidence="1">
    <location>
        <begin position="84"/>
        <end position="104"/>
    </location>
</feature>
<dbReference type="PANTHER" id="PTHR31527">
    <property type="entry name" value="RE64534P"/>
    <property type="match status" value="1"/>
</dbReference>
<sequence>MAARDATQGGSMLVDALQRIACGGHYDVQPHTLTALFPTTSVPYFPAGVLASSLQVVKTAPQIPSRRALAGIALVSVLSAVEQQQKRKRERKNGHELSTPEDMSGELQTIPARHGVATFVPRGRTIKVINTYGKQVVGMWAFSLGAPPEEGDEEVNEEEVKKEAEEMKKAVEEGGKQDVETAKESNKEVKKEGDDSKEKSKQEGEDSKDEAKKDSGESKDEVKKESEDGAKETQSSEDKTNETSQEAEDPPEQAPDTPENEKTTETTEPSSSKTTKRTWTSYLPSTYLPSIPYRNKGGANKQEAEQKPTPEQEKKQNEENTKKWSSYLPTGKSFTSYVPSESIVSAFKASHQRDPNKSYAEQLYDFSKTPVGAGTIAGSGYASSVYAAYSAYASMHPSDGSQPPMEYLSLPHTRAASHKLVPEVNDELLTNLRNPILTMVEDTSPGGHDTLTAACDANQYAALGVDKPAEHGSCAENLVFALREINERSGLKGAKAIGADITVNIAPTPLHLFMNAPLEAEGDFHDDGAGAKGVTIKIHEPKGKKRCFVRFRAERDVVVVLSACPMDVGEQNGGRCMAANFMVEEQQAGEDLAASKVESKAGDKEKEEQKKKKEDGAGKEEEKGEEKKTEEPKPKKKPKKLEFFLSIHPNPLTRPPYPFTKHIAVSRSLPSSKPPPNHRRSWRFNPNTIHLARDTGRRKVIIILWWWLRVVLALTPDHGCAGWFDADAVGLAGDAGGWEVVVVFRG</sequence>
<reference evidence="3" key="1">
    <citation type="submission" date="2021-12" db="EMBL/GenBank/DDBJ databases">
        <title>Curvularia clavata genome.</title>
        <authorList>
            <person name="Cao Y."/>
        </authorList>
    </citation>
    <scope>NUCLEOTIDE SEQUENCE</scope>
    <source>
        <strain evidence="3">Yc1106</strain>
    </source>
</reference>
<accession>A0A9Q8ZFW7</accession>
<dbReference type="OrthoDB" id="504708at2759"/>
<gene>
    <name evidence="3" type="ORF">yc1106_09921</name>
</gene>
<dbReference type="AlphaFoldDB" id="A0A9Q8ZFW7"/>
<name>A0A9Q8ZFW7_CURCL</name>
<dbReference type="InterPro" id="IPR018959">
    <property type="entry name" value="DUF1989"/>
</dbReference>